<dbReference type="PROSITE" id="PS50910">
    <property type="entry name" value="HEPN"/>
    <property type="match status" value="1"/>
</dbReference>
<evidence type="ECO:0000313" key="3">
    <source>
        <dbReference type="Proteomes" id="UP000070456"/>
    </source>
</evidence>
<feature type="domain" description="HEPN" evidence="1">
    <location>
        <begin position="9"/>
        <end position="121"/>
    </location>
</feature>
<reference evidence="2 3" key="1">
    <citation type="submission" date="2015-12" db="EMBL/GenBank/DDBJ databases">
        <title>Draft genome sequence of the thermoanaerobe Thermotalea metallivorans, an isolate from the runoff channel of the Great Artesian Basin, Australia.</title>
        <authorList>
            <person name="Patel B.K."/>
        </authorList>
    </citation>
    <scope>NUCLEOTIDE SEQUENCE [LARGE SCALE GENOMIC DNA]</scope>
    <source>
        <strain evidence="2 3">B2-1</strain>
    </source>
</reference>
<name>A0A140L9Z7_9FIRM</name>
<dbReference type="Pfam" id="PF05168">
    <property type="entry name" value="HEPN"/>
    <property type="match status" value="1"/>
</dbReference>
<dbReference type="SUPFAM" id="SSF81593">
    <property type="entry name" value="Nucleotidyltransferase substrate binding subunit/domain"/>
    <property type="match status" value="1"/>
</dbReference>
<dbReference type="EMBL" id="LOEE01000016">
    <property type="protein sequence ID" value="KXG77372.1"/>
    <property type="molecule type" value="Genomic_DNA"/>
</dbReference>
<evidence type="ECO:0000313" key="2">
    <source>
        <dbReference type="EMBL" id="KXG77372.1"/>
    </source>
</evidence>
<evidence type="ECO:0000259" key="1">
    <source>
        <dbReference type="PROSITE" id="PS50910"/>
    </source>
</evidence>
<keyword evidence="3" id="KW-1185">Reference proteome</keyword>
<dbReference type="AlphaFoldDB" id="A0A140L9Z7"/>
<dbReference type="OrthoDB" id="9808176at2"/>
<sequence>MMPVEKRWLSFAEDDILTAKIALENKIYNQVCFHSQQAVEKLLKGFIEGCGQRAPRTHSLRDLMNICTRIDSSFCQFDSHATILDQYYIPTRYPDALPGMLDSGLPGKNDAKEALEMAQEIMDYIKSK</sequence>
<comment type="caution">
    <text evidence="2">The sequence shown here is derived from an EMBL/GenBank/DDBJ whole genome shotgun (WGS) entry which is preliminary data.</text>
</comment>
<gene>
    <name evidence="2" type="ORF">AN619_04980</name>
</gene>
<dbReference type="PATRIC" id="fig|520762.4.peg.570"/>
<proteinExistence type="predicted"/>
<organism evidence="2 3">
    <name type="scientific">Thermotalea metallivorans</name>
    <dbReference type="NCBI Taxonomy" id="520762"/>
    <lineage>
        <taxon>Bacteria</taxon>
        <taxon>Bacillati</taxon>
        <taxon>Bacillota</taxon>
        <taxon>Clostridia</taxon>
        <taxon>Peptostreptococcales</taxon>
        <taxon>Thermotaleaceae</taxon>
        <taxon>Thermotalea</taxon>
    </lineage>
</organism>
<dbReference type="InterPro" id="IPR007842">
    <property type="entry name" value="HEPN_dom"/>
</dbReference>
<dbReference type="Proteomes" id="UP000070456">
    <property type="component" value="Unassembled WGS sequence"/>
</dbReference>
<accession>A0A140L9Z7</accession>
<dbReference type="Gene3D" id="1.20.120.330">
    <property type="entry name" value="Nucleotidyltransferases domain 2"/>
    <property type="match status" value="1"/>
</dbReference>
<dbReference type="STRING" id="520762.AN619_04980"/>
<dbReference type="SMART" id="SM00748">
    <property type="entry name" value="HEPN"/>
    <property type="match status" value="1"/>
</dbReference>
<protein>
    <recommendedName>
        <fullName evidence="1">HEPN domain-containing protein</fullName>
    </recommendedName>
</protein>